<dbReference type="Pfam" id="PF01809">
    <property type="entry name" value="YidD"/>
    <property type="match status" value="1"/>
</dbReference>
<dbReference type="Proteomes" id="UP000219994">
    <property type="component" value="Unassembled WGS sequence"/>
</dbReference>
<dbReference type="NCBIfam" id="TIGR00278">
    <property type="entry name" value="membrane protein insertion efficiency factor YidD"/>
    <property type="match status" value="1"/>
</dbReference>
<organism evidence="2 3">
    <name type="scientific">Candidatus Lumbricidiphila eiseniae</name>
    <dbReference type="NCBI Taxonomy" id="1969409"/>
    <lineage>
        <taxon>Bacteria</taxon>
        <taxon>Bacillati</taxon>
        <taxon>Actinomycetota</taxon>
        <taxon>Actinomycetes</taxon>
        <taxon>Micrococcales</taxon>
        <taxon>Microbacteriaceae</taxon>
        <taxon>Candidatus Lumbricidiphila</taxon>
    </lineage>
</organism>
<accession>A0A2A6FSM9</accession>
<dbReference type="GO" id="GO:0005886">
    <property type="term" value="C:plasma membrane"/>
    <property type="evidence" value="ECO:0007669"/>
    <property type="project" value="UniProtKB-SubCell"/>
</dbReference>
<sequence>MRSVWAVVLLPRNIVVGLLRSYRAVISPLYGDVCRYYPTCSAYGLAAVQRHGVVRGALLTAWRICRCNPWSSGGVDDVPGVSGGRYAVTEHGWVVRTAERPSTTDISTSTPSFTERINCAWIP</sequence>
<evidence type="ECO:0000313" key="2">
    <source>
        <dbReference type="EMBL" id="PDQ35433.1"/>
    </source>
</evidence>
<dbReference type="InterPro" id="IPR002696">
    <property type="entry name" value="Membr_insert_effic_factor_YidD"/>
</dbReference>
<dbReference type="SMART" id="SM01234">
    <property type="entry name" value="Haemolytic"/>
    <property type="match status" value="1"/>
</dbReference>
<evidence type="ECO:0000313" key="3">
    <source>
        <dbReference type="Proteomes" id="UP000219994"/>
    </source>
</evidence>
<keyword evidence="1" id="KW-0472">Membrane</keyword>
<dbReference type="EMBL" id="NAEP01000034">
    <property type="protein sequence ID" value="PDQ35433.1"/>
    <property type="molecule type" value="Genomic_DNA"/>
</dbReference>
<dbReference type="PANTHER" id="PTHR33383:SF1">
    <property type="entry name" value="MEMBRANE PROTEIN INSERTION EFFICIENCY FACTOR-RELATED"/>
    <property type="match status" value="1"/>
</dbReference>
<evidence type="ECO:0000256" key="1">
    <source>
        <dbReference type="HAMAP-Rule" id="MF_00386"/>
    </source>
</evidence>
<protein>
    <recommendedName>
        <fullName evidence="1">Putative membrane protein insertion efficiency factor</fullName>
    </recommendedName>
</protein>
<proteinExistence type="inferred from homology"/>
<keyword evidence="1" id="KW-1003">Cell membrane</keyword>
<gene>
    <name evidence="2" type="ORF">B5766_06315</name>
</gene>
<dbReference type="AlphaFoldDB" id="A0A2A6FSM9"/>
<comment type="caution">
    <text evidence="2">The sequence shown here is derived from an EMBL/GenBank/DDBJ whole genome shotgun (WGS) entry which is preliminary data.</text>
</comment>
<dbReference type="HAMAP" id="MF_00386">
    <property type="entry name" value="UPF0161_YidD"/>
    <property type="match status" value="1"/>
</dbReference>
<comment type="similarity">
    <text evidence="1">Belongs to the UPF0161 family.</text>
</comment>
<comment type="subcellular location">
    <subcellularLocation>
        <location evidence="1">Cell membrane</location>
        <topology evidence="1">Peripheral membrane protein</topology>
        <orientation evidence="1">Cytoplasmic side</orientation>
    </subcellularLocation>
</comment>
<comment type="function">
    <text evidence="1">Could be involved in insertion of integral membrane proteins into the membrane.</text>
</comment>
<dbReference type="PANTHER" id="PTHR33383">
    <property type="entry name" value="MEMBRANE PROTEIN INSERTION EFFICIENCY FACTOR-RELATED"/>
    <property type="match status" value="1"/>
</dbReference>
<reference evidence="3" key="1">
    <citation type="submission" date="2017-03" db="EMBL/GenBank/DDBJ databases">
        <authorList>
            <person name="Lund M.B."/>
        </authorList>
    </citation>
    <scope>NUCLEOTIDE SEQUENCE [LARGE SCALE GENOMIC DNA]</scope>
</reference>
<name>A0A2A6FSM9_9MICO</name>